<protein>
    <submittedName>
        <fullName evidence="2">Uncharacterized protein</fullName>
    </submittedName>
</protein>
<dbReference type="AlphaFoldDB" id="A0A410FSV1"/>
<organism evidence="2 3">
    <name type="scientific">Bipolaricaulis sibiricus</name>
    <dbReference type="NCBI Taxonomy" id="2501609"/>
    <lineage>
        <taxon>Bacteria</taxon>
        <taxon>Candidatus Bipolaricaulota</taxon>
        <taxon>Candidatus Bipolaricaulia</taxon>
        <taxon>Candidatus Bipolaricaulales</taxon>
        <taxon>Candidatus Bipolaricaulaceae</taxon>
        <taxon>Candidatus Bipolaricaulis</taxon>
    </lineage>
</organism>
<evidence type="ECO:0000313" key="2">
    <source>
        <dbReference type="EMBL" id="QAA76064.1"/>
    </source>
</evidence>
<reference evidence="3" key="1">
    <citation type="submission" date="2018-12" db="EMBL/GenBank/DDBJ databases">
        <title>Complete genome sequence of an uncultured bacterium of the candidate phylum Bipolaricaulota.</title>
        <authorList>
            <person name="Kadnikov V.V."/>
            <person name="Mardanov A.V."/>
            <person name="Beletsky A.V."/>
            <person name="Frank Y.A."/>
            <person name="Karnachuk O.V."/>
            <person name="Ravin N.V."/>
        </authorList>
    </citation>
    <scope>NUCLEOTIDE SEQUENCE [LARGE SCALE GENOMIC DNA]</scope>
</reference>
<evidence type="ECO:0000313" key="3">
    <source>
        <dbReference type="Proteomes" id="UP000287233"/>
    </source>
</evidence>
<proteinExistence type="predicted"/>
<evidence type="ECO:0000256" key="1">
    <source>
        <dbReference type="SAM" id="MobiDB-lite"/>
    </source>
</evidence>
<dbReference type="EMBL" id="CP034928">
    <property type="protein sequence ID" value="QAA76064.1"/>
    <property type="molecule type" value="Genomic_DNA"/>
</dbReference>
<name>A0A410FSV1_BIPS1</name>
<sequence length="42" mass="4761">MARRVRVRTHRSGGGETSVAQLSPRSWPWRSAFCAFRTVCPV</sequence>
<accession>A0A410FSV1</accession>
<feature type="region of interest" description="Disordered" evidence="1">
    <location>
        <begin position="1"/>
        <end position="21"/>
    </location>
</feature>
<feature type="compositionally biased region" description="Basic residues" evidence="1">
    <location>
        <begin position="1"/>
        <end position="11"/>
    </location>
</feature>
<gene>
    <name evidence="2" type="ORF">BIP78_0298</name>
</gene>
<dbReference type="KEGG" id="bih:BIP78_0298"/>
<dbReference type="Proteomes" id="UP000287233">
    <property type="component" value="Chromosome"/>
</dbReference>